<dbReference type="SUPFAM" id="SSF47027">
    <property type="entry name" value="Acyl-CoA binding protein"/>
    <property type="match status" value="1"/>
</dbReference>
<dbReference type="PANTHER" id="PTHR23310:SF62">
    <property type="entry name" value="ACYL-COA BINDING PROTEIN 1, ISOFORM A"/>
    <property type="match status" value="1"/>
</dbReference>
<dbReference type="RefSeq" id="WP_194109865.1">
    <property type="nucleotide sequence ID" value="NZ_JADFFL010000001.1"/>
</dbReference>
<name>A0A929KSG0_9SPHI</name>
<protein>
    <submittedName>
        <fullName evidence="3">Acyl-CoA-binding protein</fullName>
    </submittedName>
</protein>
<dbReference type="GO" id="GO:0000062">
    <property type="term" value="F:fatty-acyl-CoA binding"/>
    <property type="evidence" value="ECO:0007669"/>
    <property type="project" value="InterPro"/>
</dbReference>
<dbReference type="Pfam" id="PF00887">
    <property type="entry name" value="ACBP"/>
    <property type="match status" value="1"/>
</dbReference>
<evidence type="ECO:0000313" key="4">
    <source>
        <dbReference type="Proteomes" id="UP000622475"/>
    </source>
</evidence>
<dbReference type="InterPro" id="IPR014352">
    <property type="entry name" value="FERM/acyl-CoA-bd_prot_sf"/>
</dbReference>
<sequence length="89" mass="9888">MSDLKATFDDAVAQSKQLTKRPDNETLLKLYSLYKQATDGDMPADTEKPGMFDFVAAAKYTAWKGQAGLSSEDAMNQYIEIFKGLKAKE</sequence>
<dbReference type="PANTHER" id="PTHR23310">
    <property type="entry name" value="ACYL-COA-BINDING PROTEIN, ACBP"/>
    <property type="match status" value="1"/>
</dbReference>
<dbReference type="AlphaFoldDB" id="A0A929KSG0"/>
<dbReference type="GO" id="GO:0006631">
    <property type="term" value="P:fatty acid metabolic process"/>
    <property type="evidence" value="ECO:0007669"/>
    <property type="project" value="TreeGrafter"/>
</dbReference>
<dbReference type="EMBL" id="JADFFL010000001">
    <property type="protein sequence ID" value="MBE9660671.1"/>
    <property type="molecule type" value="Genomic_DNA"/>
</dbReference>
<dbReference type="PROSITE" id="PS51228">
    <property type="entry name" value="ACB_2"/>
    <property type="match status" value="1"/>
</dbReference>
<keyword evidence="4" id="KW-1185">Reference proteome</keyword>
<dbReference type="PRINTS" id="PR00689">
    <property type="entry name" value="ACOABINDINGP"/>
</dbReference>
<keyword evidence="1" id="KW-0446">Lipid-binding</keyword>
<gene>
    <name evidence="3" type="ORF">IRJ16_02145</name>
</gene>
<dbReference type="InterPro" id="IPR000582">
    <property type="entry name" value="Acyl-CoA-binding_protein"/>
</dbReference>
<reference evidence="3" key="1">
    <citation type="submission" date="2020-10" db="EMBL/GenBank/DDBJ databases">
        <title>Mucilaginibacter mali sp. nov., isolated from rhizosphere soil of apple orchard.</title>
        <authorList>
            <person name="Lee J.-S."/>
            <person name="Kim H.S."/>
            <person name="Kim J.-S."/>
        </authorList>
    </citation>
    <scope>NUCLEOTIDE SEQUENCE</scope>
    <source>
        <strain evidence="3">KCTC 22746</strain>
    </source>
</reference>
<dbReference type="Proteomes" id="UP000622475">
    <property type="component" value="Unassembled WGS sequence"/>
</dbReference>
<feature type="domain" description="ACB" evidence="2">
    <location>
        <begin position="4"/>
        <end position="89"/>
    </location>
</feature>
<dbReference type="InterPro" id="IPR035984">
    <property type="entry name" value="Acyl-CoA-binding_sf"/>
</dbReference>
<evidence type="ECO:0000256" key="1">
    <source>
        <dbReference type="ARBA" id="ARBA00023121"/>
    </source>
</evidence>
<organism evidence="3 4">
    <name type="scientific">Mucilaginibacter myungsuensis</name>
    <dbReference type="NCBI Taxonomy" id="649104"/>
    <lineage>
        <taxon>Bacteria</taxon>
        <taxon>Pseudomonadati</taxon>
        <taxon>Bacteroidota</taxon>
        <taxon>Sphingobacteriia</taxon>
        <taxon>Sphingobacteriales</taxon>
        <taxon>Sphingobacteriaceae</taxon>
        <taxon>Mucilaginibacter</taxon>
    </lineage>
</organism>
<comment type="caution">
    <text evidence="3">The sequence shown here is derived from an EMBL/GenBank/DDBJ whole genome shotgun (WGS) entry which is preliminary data.</text>
</comment>
<proteinExistence type="predicted"/>
<accession>A0A929KSG0</accession>
<dbReference type="Gene3D" id="1.20.80.10">
    <property type="match status" value="1"/>
</dbReference>
<evidence type="ECO:0000313" key="3">
    <source>
        <dbReference type="EMBL" id="MBE9660671.1"/>
    </source>
</evidence>
<evidence type="ECO:0000259" key="2">
    <source>
        <dbReference type="PROSITE" id="PS51228"/>
    </source>
</evidence>